<accession>X0YNB8</accession>
<keyword evidence="1" id="KW-1277">Toxin-antitoxin system</keyword>
<organism evidence="2">
    <name type="scientific">marine sediment metagenome</name>
    <dbReference type="NCBI Taxonomy" id="412755"/>
    <lineage>
        <taxon>unclassified sequences</taxon>
        <taxon>metagenomes</taxon>
        <taxon>ecological metagenomes</taxon>
    </lineage>
</organism>
<evidence type="ECO:0000313" key="2">
    <source>
        <dbReference type="EMBL" id="GAG48437.1"/>
    </source>
</evidence>
<dbReference type="Gene3D" id="3.30.2310.20">
    <property type="entry name" value="RelE-like"/>
    <property type="match status" value="1"/>
</dbReference>
<dbReference type="InterPro" id="IPR035093">
    <property type="entry name" value="RelE/ParE_toxin_dom_sf"/>
</dbReference>
<evidence type="ECO:0000256" key="1">
    <source>
        <dbReference type="ARBA" id="ARBA00022649"/>
    </source>
</evidence>
<dbReference type="PANTHER" id="PTHR35601:SF1">
    <property type="entry name" value="TOXIN RELE"/>
    <property type="match status" value="1"/>
</dbReference>
<dbReference type="InterPro" id="IPR007712">
    <property type="entry name" value="RelE/ParE_toxin"/>
</dbReference>
<proteinExistence type="predicted"/>
<dbReference type="Pfam" id="PF05016">
    <property type="entry name" value="ParE_toxin"/>
    <property type="match status" value="1"/>
</dbReference>
<dbReference type="EMBL" id="BARS01051756">
    <property type="protein sequence ID" value="GAG48437.1"/>
    <property type="molecule type" value="Genomic_DNA"/>
</dbReference>
<dbReference type="PANTHER" id="PTHR35601">
    <property type="entry name" value="TOXIN RELE"/>
    <property type="match status" value="1"/>
</dbReference>
<comment type="caution">
    <text evidence="2">The sequence shown here is derived from an EMBL/GenBank/DDBJ whole genome shotgun (WGS) entry which is preliminary data.</text>
</comment>
<dbReference type="SUPFAM" id="SSF143011">
    <property type="entry name" value="RelE-like"/>
    <property type="match status" value="1"/>
</dbReference>
<sequence length="85" mass="10150">MHRILFTRSADKALRKMPRGIARRIRERLDHIAEDPYAKHPNVTRLQNRPGYRLRVGDWRVIYEIEGEELVILVLRIGSRGEVYR</sequence>
<dbReference type="AlphaFoldDB" id="X0YNB8"/>
<evidence type="ECO:0008006" key="3">
    <source>
        <dbReference type="Google" id="ProtNLM"/>
    </source>
</evidence>
<gene>
    <name evidence="2" type="ORF">S01H1_77035</name>
</gene>
<protein>
    <recommendedName>
        <fullName evidence="3">Type II toxin-antitoxin system RelE/ParE family toxin</fullName>
    </recommendedName>
</protein>
<reference evidence="2" key="1">
    <citation type="journal article" date="2014" name="Front. Microbiol.">
        <title>High frequency of phylogenetically diverse reductive dehalogenase-homologous genes in deep subseafloor sedimentary metagenomes.</title>
        <authorList>
            <person name="Kawai M."/>
            <person name="Futagami T."/>
            <person name="Toyoda A."/>
            <person name="Takaki Y."/>
            <person name="Nishi S."/>
            <person name="Hori S."/>
            <person name="Arai W."/>
            <person name="Tsubouchi T."/>
            <person name="Morono Y."/>
            <person name="Uchiyama I."/>
            <person name="Ito T."/>
            <person name="Fujiyama A."/>
            <person name="Inagaki F."/>
            <person name="Takami H."/>
        </authorList>
    </citation>
    <scope>NUCLEOTIDE SEQUENCE</scope>
    <source>
        <strain evidence="2">Expedition CK06-06</strain>
    </source>
</reference>
<name>X0YNB8_9ZZZZ</name>